<dbReference type="Proteomes" id="UP000799444">
    <property type="component" value="Unassembled WGS sequence"/>
</dbReference>
<dbReference type="PANTHER" id="PTHR11360:SF319">
    <property type="entry name" value="MAJOR FACILITATOR SUPERFAMILY (MFS) PROFILE DOMAIN-CONTAINING PROTEIN"/>
    <property type="match status" value="1"/>
</dbReference>
<dbReference type="Pfam" id="PF07690">
    <property type="entry name" value="MFS_1"/>
    <property type="match status" value="1"/>
</dbReference>
<feature type="transmembrane region" description="Helical" evidence="3">
    <location>
        <begin position="203"/>
        <end position="223"/>
    </location>
</feature>
<feature type="transmembrane region" description="Helical" evidence="3">
    <location>
        <begin position="397"/>
        <end position="418"/>
    </location>
</feature>
<feature type="transmembrane region" description="Helical" evidence="3">
    <location>
        <begin position="171"/>
        <end position="191"/>
    </location>
</feature>
<keyword evidence="3" id="KW-0472">Membrane</keyword>
<dbReference type="InterPro" id="IPR020846">
    <property type="entry name" value="MFS_dom"/>
</dbReference>
<feature type="domain" description="Major facilitator superfamily (MFS) profile" evidence="4">
    <location>
        <begin position="244"/>
        <end position="431"/>
    </location>
</feature>
<dbReference type="SUPFAM" id="SSF103473">
    <property type="entry name" value="MFS general substrate transporter"/>
    <property type="match status" value="1"/>
</dbReference>
<feature type="transmembrane region" description="Helical" evidence="3">
    <location>
        <begin position="366"/>
        <end position="385"/>
    </location>
</feature>
<dbReference type="EMBL" id="ML996114">
    <property type="protein sequence ID" value="KAF2737627.1"/>
    <property type="molecule type" value="Genomic_DNA"/>
</dbReference>
<evidence type="ECO:0000313" key="6">
    <source>
        <dbReference type="Proteomes" id="UP000799444"/>
    </source>
</evidence>
<dbReference type="InterPro" id="IPR036259">
    <property type="entry name" value="MFS_trans_sf"/>
</dbReference>
<comment type="similarity">
    <text evidence="2">Belongs to the major facilitator superfamily. Monocarboxylate porter (TC 2.A.1.13) family.</text>
</comment>
<gene>
    <name evidence="5" type="ORF">EJ04DRAFT_460671</name>
</gene>
<dbReference type="PANTHER" id="PTHR11360">
    <property type="entry name" value="MONOCARBOXYLATE TRANSPORTER"/>
    <property type="match status" value="1"/>
</dbReference>
<dbReference type="PROSITE" id="PS50850">
    <property type="entry name" value="MFS"/>
    <property type="match status" value="1"/>
</dbReference>
<proteinExistence type="inferred from homology"/>
<organism evidence="5 6">
    <name type="scientific">Polyplosphaeria fusca</name>
    <dbReference type="NCBI Taxonomy" id="682080"/>
    <lineage>
        <taxon>Eukaryota</taxon>
        <taxon>Fungi</taxon>
        <taxon>Dikarya</taxon>
        <taxon>Ascomycota</taxon>
        <taxon>Pezizomycotina</taxon>
        <taxon>Dothideomycetes</taxon>
        <taxon>Pleosporomycetidae</taxon>
        <taxon>Pleosporales</taxon>
        <taxon>Tetraplosphaeriaceae</taxon>
        <taxon>Polyplosphaeria</taxon>
    </lineage>
</organism>
<feature type="transmembrane region" description="Helical" evidence="3">
    <location>
        <begin position="279"/>
        <end position="301"/>
    </location>
</feature>
<evidence type="ECO:0000256" key="3">
    <source>
        <dbReference type="SAM" id="Phobius"/>
    </source>
</evidence>
<feature type="transmembrane region" description="Helical" evidence="3">
    <location>
        <begin position="334"/>
        <end position="359"/>
    </location>
</feature>
<name>A0A9P4R1V4_9PLEO</name>
<accession>A0A9P4R1V4</accession>
<dbReference type="GO" id="GO:0022857">
    <property type="term" value="F:transmembrane transporter activity"/>
    <property type="evidence" value="ECO:0007669"/>
    <property type="project" value="InterPro"/>
</dbReference>
<feature type="transmembrane region" description="Helical" evidence="3">
    <location>
        <begin position="118"/>
        <end position="137"/>
    </location>
</feature>
<sequence>MSDLRPNSSTLYEDPVPTSTSEIEKAEPKYQEFGPAPDGGLRAWLVAAGCACIFFCCLGFANAYGAFQEYYMTHQLNDKSADDIAWIGSIASFIQFAVGGVGGPLFDLYGTWVIRPAAFLYVVSIMMLSLCTQYWHFMLAQGILMGSCMGLLQFPAFAAVSQYFDKRRAAALGLVVSGSSIGGIVFPIAFSKMLNSTSLGFGWSVRIIGFVCIPLMAFACVVVKPRVPPRSTTFFKIEAFKNKAYLLLIAALFFMFMGMFAPLFFLPSYAVSRGMSPTLASYLLAILNGASTFGRIIPGILADKYGRLNMLTAGGVATGIVILCLTKAESTAGLVVYSIATGFTSGTIISGGSAAFSIITKNPQDIGSYMGQGLAISSIAALIGPPVNGKLATEYGGFLQVSILSGIMCLVGGCISLASKLTRPEGLLGRV</sequence>
<evidence type="ECO:0000313" key="5">
    <source>
        <dbReference type="EMBL" id="KAF2737627.1"/>
    </source>
</evidence>
<dbReference type="GO" id="GO:0016020">
    <property type="term" value="C:membrane"/>
    <property type="evidence" value="ECO:0007669"/>
    <property type="project" value="UniProtKB-SubCell"/>
</dbReference>
<dbReference type="CDD" id="cd17352">
    <property type="entry name" value="MFS_MCT_SLC16"/>
    <property type="match status" value="1"/>
</dbReference>
<keyword evidence="3" id="KW-0812">Transmembrane</keyword>
<dbReference type="InterPro" id="IPR011701">
    <property type="entry name" value="MFS"/>
</dbReference>
<evidence type="ECO:0000259" key="4">
    <source>
        <dbReference type="PROSITE" id="PS50850"/>
    </source>
</evidence>
<feature type="transmembrane region" description="Helical" evidence="3">
    <location>
        <begin position="244"/>
        <end position="267"/>
    </location>
</feature>
<evidence type="ECO:0000256" key="1">
    <source>
        <dbReference type="ARBA" id="ARBA00004141"/>
    </source>
</evidence>
<keyword evidence="3" id="KW-1133">Transmembrane helix</keyword>
<comment type="caution">
    <text evidence="5">The sequence shown here is derived from an EMBL/GenBank/DDBJ whole genome shotgun (WGS) entry which is preliminary data.</text>
</comment>
<evidence type="ECO:0000256" key="2">
    <source>
        <dbReference type="ARBA" id="ARBA00006727"/>
    </source>
</evidence>
<dbReference type="AlphaFoldDB" id="A0A9P4R1V4"/>
<dbReference type="Gene3D" id="1.20.1250.20">
    <property type="entry name" value="MFS general substrate transporter like domains"/>
    <property type="match status" value="2"/>
</dbReference>
<protein>
    <submittedName>
        <fullName evidence="5">MFS general substrate transporter</fullName>
    </submittedName>
</protein>
<feature type="transmembrane region" description="Helical" evidence="3">
    <location>
        <begin position="43"/>
        <end position="64"/>
    </location>
</feature>
<reference evidence="5" key="1">
    <citation type="journal article" date="2020" name="Stud. Mycol.">
        <title>101 Dothideomycetes genomes: a test case for predicting lifestyles and emergence of pathogens.</title>
        <authorList>
            <person name="Haridas S."/>
            <person name="Albert R."/>
            <person name="Binder M."/>
            <person name="Bloem J."/>
            <person name="Labutti K."/>
            <person name="Salamov A."/>
            <person name="Andreopoulos B."/>
            <person name="Baker S."/>
            <person name="Barry K."/>
            <person name="Bills G."/>
            <person name="Bluhm B."/>
            <person name="Cannon C."/>
            <person name="Castanera R."/>
            <person name="Culley D."/>
            <person name="Daum C."/>
            <person name="Ezra D."/>
            <person name="Gonzalez J."/>
            <person name="Henrissat B."/>
            <person name="Kuo A."/>
            <person name="Liang C."/>
            <person name="Lipzen A."/>
            <person name="Lutzoni F."/>
            <person name="Magnuson J."/>
            <person name="Mondo S."/>
            <person name="Nolan M."/>
            <person name="Ohm R."/>
            <person name="Pangilinan J."/>
            <person name="Park H.-J."/>
            <person name="Ramirez L."/>
            <person name="Alfaro M."/>
            <person name="Sun H."/>
            <person name="Tritt A."/>
            <person name="Yoshinaga Y."/>
            <person name="Zwiers L.-H."/>
            <person name="Turgeon B."/>
            <person name="Goodwin S."/>
            <person name="Spatafora J."/>
            <person name="Crous P."/>
            <person name="Grigoriev I."/>
        </authorList>
    </citation>
    <scope>NUCLEOTIDE SEQUENCE</scope>
    <source>
        <strain evidence="5">CBS 125425</strain>
    </source>
</reference>
<dbReference type="InterPro" id="IPR050327">
    <property type="entry name" value="Proton-linked_MCT"/>
</dbReference>
<feature type="transmembrane region" description="Helical" evidence="3">
    <location>
        <begin position="84"/>
        <end position="106"/>
    </location>
</feature>
<keyword evidence="6" id="KW-1185">Reference proteome</keyword>
<dbReference type="OrthoDB" id="5667at2759"/>
<comment type="subcellular location">
    <subcellularLocation>
        <location evidence="1">Membrane</location>
        <topology evidence="1">Multi-pass membrane protein</topology>
    </subcellularLocation>
</comment>
<feature type="transmembrane region" description="Helical" evidence="3">
    <location>
        <begin position="308"/>
        <end position="328"/>
    </location>
</feature>